<dbReference type="EMBL" id="UINC01018883">
    <property type="protein sequence ID" value="SVA79638.1"/>
    <property type="molecule type" value="Genomic_DNA"/>
</dbReference>
<dbReference type="AlphaFoldDB" id="A0A381YRI1"/>
<evidence type="ECO:0000259" key="1">
    <source>
        <dbReference type="Pfam" id="PF13145"/>
    </source>
</evidence>
<dbReference type="Pfam" id="PF13145">
    <property type="entry name" value="Rotamase_2"/>
    <property type="match status" value="1"/>
</dbReference>
<evidence type="ECO:0000313" key="2">
    <source>
        <dbReference type="EMBL" id="SVA79638.1"/>
    </source>
</evidence>
<proteinExistence type="predicted"/>
<dbReference type="GO" id="GO:0003755">
    <property type="term" value="F:peptidyl-prolyl cis-trans isomerase activity"/>
    <property type="evidence" value="ECO:0007669"/>
    <property type="project" value="InterPro"/>
</dbReference>
<protein>
    <recommendedName>
        <fullName evidence="1">PpiC domain-containing protein</fullName>
    </recommendedName>
</protein>
<organism evidence="2">
    <name type="scientific">marine metagenome</name>
    <dbReference type="NCBI Taxonomy" id="408172"/>
    <lineage>
        <taxon>unclassified sequences</taxon>
        <taxon>metagenomes</taxon>
        <taxon>ecological metagenomes</taxon>
    </lineage>
</organism>
<gene>
    <name evidence="2" type="ORF">METZ01_LOCUS132492</name>
</gene>
<reference evidence="2" key="1">
    <citation type="submission" date="2018-05" db="EMBL/GenBank/DDBJ databases">
        <authorList>
            <person name="Lanie J.A."/>
            <person name="Ng W.-L."/>
            <person name="Kazmierczak K.M."/>
            <person name="Andrzejewski T.M."/>
            <person name="Davidsen T.M."/>
            <person name="Wayne K.J."/>
            <person name="Tettelin H."/>
            <person name="Glass J.I."/>
            <person name="Rusch D."/>
            <person name="Podicherti R."/>
            <person name="Tsui H.-C.T."/>
            <person name="Winkler M.E."/>
        </authorList>
    </citation>
    <scope>NUCLEOTIDE SEQUENCE</scope>
</reference>
<dbReference type="InterPro" id="IPR000297">
    <property type="entry name" value="PPIase_PpiC"/>
</dbReference>
<name>A0A381YRI1_9ZZZZ</name>
<feature type="domain" description="PpiC" evidence="1">
    <location>
        <begin position="99"/>
        <end position="205"/>
    </location>
</feature>
<sequence>MFNCSTKEPGEGLSLVASVGHSTINIESVTGQLGDGKRDSLSVYRFLSGWVEKELLYQGGVSLGVGADKIISQKISKYKKDLVAKAFLDMKLGEPSIVEDDIKKHYITNKEEYKRKTKEILVSSFSSQDRSEAIKIKKEIKKDRTKNTSKAFSKYNGKRRTFSFGDLPLKINDSIFNKKNLKNGNILGPYFVDNIYYILKIEKVFHEGSLIDLDIVFDEIHQRLINKTNALRRRYIVDSLWGVFPVNIDSQKIGGIFN</sequence>
<accession>A0A381YRI1</accession>